<dbReference type="AlphaFoldDB" id="A0A370GJD8"/>
<feature type="transmembrane region" description="Helical" evidence="12">
    <location>
        <begin position="169"/>
        <end position="190"/>
    </location>
</feature>
<keyword evidence="12 14" id="KW-0346">Stress response</keyword>
<comment type="cofactor">
    <cofactor evidence="12">
        <name>Zn(2+)</name>
        <dbReference type="ChEBI" id="CHEBI:29105"/>
    </cofactor>
    <text evidence="12">Binds 1 zinc ion per subunit.</text>
</comment>
<comment type="similarity">
    <text evidence="2 12">Belongs to the peptidase M48B family.</text>
</comment>
<keyword evidence="6 12" id="KW-0479">Metal-binding</keyword>
<dbReference type="InterPro" id="IPR001915">
    <property type="entry name" value="Peptidase_M48"/>
</dbReference>
<evidence type="ECO:0000256" key="10">
    <source>
        <dbReference type="ARBA" id="ARBA00023049"/>
    </source>
</evidence>
<dbReference type="Gene3D" id="3.30.2010.10">
    <property type="entry name" value="Metalloproteases ('zincins'), catalytic domain"/>
    <property type="match status" value="1"/>
</dbReference>
<proteinExistence type="inferred from homology"/>
<evidence type="ECO:0000256" key="11">
    <source>
        <dbReference type="ARBA" id="ARBA00023136"/>
    </source>
</evidence>
<evidence type="ECO:0000313" key="15">
    <source>
        <dbReference type="Proteomes" id="UP000254720"/>
    </source>
</evidence>
<keyword evidence="9 12" id="KW-1133">Transmembrane helix</keyword>
<dbReference type="InterPro" id="IPR022919">
    <property type="entry name" value="Pept_M48_protease_HtpX"/>
</dbReference>
<evidence type="ECO:0000256" key="1">
    <source>
        <dbReference type="ARBA" id="ARBA00004651"/>
    </source>
</evidence>
<organism evidence="14 15">
    <name type="scientific">Aquicella lusitana</name>
    <dbReference type="NCBI Taxonomy" id="254246"/>
    <lineage>
        <taxon>Bacteria</taxon>
        <taxon>Pseudomonadati</taxon>
        <taxon>Pseudomonadota</taxon>
        <taxon>Gammaproteobacteria</taxon>
        <taxon>Legionellales</taxon>
        <taxon>Coxiellaceae</taxon>
        <taxon>Aquicella</taxon>
    </lineage>
</organism>
<keyword evidence="11 12" id="KW-0472">Membrane</keyword>
<evidence type="ECO:0000256" key="12">
    <source>
        <dbReference type="HAMAP-Rule" id="MF_00188"/>
    </source>
</evidence>
<dbReference type="Pfam" id="PF01435">
    <property type="entry name" value="Peptidase_M48"/>
    <property type="match status" value="1"/>
</dbReference>
<evidence type="ECO:0000256" key="2">
    <source>
        <dbReference type="ARBA" id="ARBA00009779"/>
    </source>
</evidence>
<dbReference type="Proteomes" id="UP000254720">
    <property type="component" value="Unassembled WGS sequence"/>
</dbReference>
<dbReference type="GO" id="GO:0004222">
    <property type="term" value="F:metalloendopeptidase activity"/>
    <property type="evidence" value="ECO:0007669"/>
    <property type="project" value="UniProtKB-UniRule"/>
</dbReference>
<dbReference type="PANTHER" id="PTHR43221:SF1">
    <property type="entry name" value="PROTEASE HTPX"/>
    <property type="match status" value="1"/>
</dbReference>
<dbReference type="GO" id="GO:0006508">
    <property type="term" value="P:proteolysis"/>
    <property type="evidence" value="ECO:0007669"/>
    <property type="project" value="UniProtKB-KW"/>
</dbReference>
<dbReference type="GO" id="GO:0005886">
    <property type="term" value="C:plasma membrane"/>
    <property type="evidence" value="ECO:0007669"/>
    <property type="project" value="UniProtKB-SubCell"/>
</dbReference>
<keyword evidence="5 12" id="KW-0812">Transmembrane</keyword>
<dbReference type="RefSeq" id="WP_170131793.1">
    <property type="nucleotide sequence ID" value="NZ_LR699115.1"/>
</dbReference>
<keyword evidence="4 12" id="KW-0645">Protease</keyword>
<dbReference type="EC" id="3.4.24.-" evidence="12"/>
<keyword evidence="8 12" id="KW-0862">Zinc</keyword>
<dbReference type="NCBIfam" id="NF003965">
    <property type="entry name" value="PRK05457.1"/>
    <property type="match status" value="1"/>
</dbReference>
<feature type="domain" description="Peptidase M48" evidence="13">
    <location>
        <begin position="87"/>
        <end position="297"/>
    </location>
</feature>
<evidence type="ECO:0000256" key="6">
    <source>
        <dbReference type="ARBA" id="ARBA00022723"/>
    </source>
</evidence>
<dbReference type="HAMAP" id="MF_00188">
    <property type="entry name" value="Pept_M48_protease_HtpX"/>
    <property type="match status" value="1"/>
</dbReference>
<dbReference type="CDD" id="cd07335">
    <property type="entry name" value="M48B_HtpX_like"/>
    <property type="match status" value="1"/>
</dbReference>
<reference evidence="14 15" key="1">
    <citation type="submission" date="2018-07" db="EMBL/GenBank/DDBJ databases">
        <title>Genomic Encyclopedia of Type Strains, Phase IV (KMG-IV): sequencing the most valuable type-strain genomes for metagenomic binning, comparative biology and taxonomic classification.</title>
        <authorList>
            <person name="Goeker M."/>
        </authorList>
    </citation>
    <scope>NUCLEOTIDE SEQUENCE [LARGE SCALE GENOMIC DNA]</scope>
    <source>
        <strain evidence="14 15">DSM 16500</strain>
    </source>
</reference>
<gene>
    <name evidence="12" type="primary">htpX</name>
    <name evidence="14" type="ORF">C8D86_11027</name>
</gene>
<accession>A0A370GJD8</accession>
<evidence type="ECO:0000256" key="8">
    <source>
        <dbReference type="ARBA" id="ARBA00022833"/>
    </source>
</evidence>
<evidence type="ECO:0000256" key="9">
    <source>
        <dbReference type="ARBA" id="ARBA00022989"/>
    </source>
</evidence>
<dbReference type="EMBL" id="QQAX01000010">
    <property type="protein sequence ID" value="RDI43757.1"/>
    <property type="molecule type" value="Genomic_DNA"/>
</dbReference>
<dbReference type="PANTHER" id="PTHR43221">
    <property type="entry name" value="PROTEASE HTPX"/>
    <property type="match status" value="1"/>
</dbReference>
<comment type="subcellular location">
    <subcellularLocation>
        <location evidence="1 12">Cell membrane</location>
        <topology evidence="1 12">Multi-pass membrane protein</topology>
    </subcellularLocation>
</comment>
<feature type="binding site" evidence="12">
    <location>
        <position position="154"/>
    </location>
    <ligand>
        <name>Zn(2+)</name>
        <dbReference type="ChEBI" id="CHEBI:29105"/>
        <note>catalytic</note>
    </ligand>
</feature>
<sequence length="298" mass="32832">MGMLKRVLLFIATNILVIATISIITSALGLHSYLTAYGIDYVQLAIFCAIWGTAGAFISLFMSKFIAKMAMGVVIINPNNATREERFLLEIIYGLAKKLGLRKMPEVGIYPSPEVNAFATGPTKNSSLVAVSSGLLMNMNRDEIEAVLGHEMSHVANGDMVTMTLIQGIVNAFALFLSRIIAYTISVAMSRDERGDISYLTYSLFTIIFDILFTLLGTILVAAFSRWREYRADAGGAKLVGRDKMIAALKRLQMASGIEDERAPSLAALKISHHSSWMSLFSTHPPLEKRITRLEELK</sequence>
<keyword evidence="7 12" id="KW-0378">Hydrolase</keyword>
<evidence type="ECO:0000259" key="13">
    <source>
        <dbReference type="Pfam" id="PF01435"/>
    </source>
</evidence>
<evidence type="ECO:0000256" key="7">
    <source>
        <dbReference type="ARBA" id="ARBA00022801"/>
    </source>
</evidence>
<comment type="caution">
    <text evidence="14">The sequence shown here is derived from an EMBL/GenBank/DDBJ whole genome shotgun (WGS) entry which is preliminary data.</text>
</comment>
<feature type="transmembrane region" description="Helical" evidence="12">
    <location>
        <begin position="41"/>
        <end position="61"/>
    </location>
</feature>
<evidence type="ECO:0000256" key="3">
    <source>
        <dbReference type="ARBA" id="ARBA00022475"/>
    </source>
</evidence>
<feature type="transmembrane region" description="Helical" evidence="12">
    <location>
        <begin position="7"/>
        <end position="29"/>
    </location>
</feature>
<protein>
    <recommendedName>
        <fullName evidence="12">Protease HtpX</fullName>
        <ecNumber evidence="12">3.4.24.-</ecNumber>
    </recommendedName>
    <alternativeName>
        <fullName evidence="12">Heat shock protein HtpX</fullName>
    </alternativeName>
</protein>
<keyword evidence="10 12" id="KW-0482">Metalloprotease</keyword>
<feature type="active site" evidence="12">
    <location>
        <position position="151"/>
    </location>
</feature>
<evidence type="ECO:0000313" key="14">
    <source>
        <dbReference type="EMBL" id="RDI43757.1"/>
    </source>
</evidence>
<feature type="transmembrane region" description="Helical" evidence="12">
    <location>
        <begin position="202"/>
        <end position="224"/>
    </location>
</feature>
<dbReference type="GO" id="GO:0008270">
    <property type="term" value="F:zinc ion binding"/>
    <property type="evidence" value="ECO:0007669"/>
    <property type="project" value="UniProtKB-UniRule"/>
</dbReference>
<keyword evidence="15" id="KW-1185">Reference proteome</keyword>
<feature type="binding site" evidence="12">
    <location>
        <position position="150"/>
    </location>
    <ligand>
        <name>Zn(2+)</name>
        <dbReference type="ChEBI" id="CHEBI:29105"/>
        <note>catalytic</note>
    </ligand>
</feature>
<feature type="binding site" evidence="12">
    <location>
        <position position="229"/>
    </location>
    <ligand>
        <name>Zn(2+)</name>
        <dbReference type="ChEBI" id="CHEBI:29105"/>
        <note>catalytic</note>
    </ligand>
</feature>
<evidence type="ECO:0000256" key="5">
    <source>
        <dbReference type="ARBA" id="ARBA00022692"/>
    </source>
</evidence>
<dbReference type="InterPro" id="IPR050083">
    <property type="entry name" value="HtpX_protease"/>
</dbReference>
<name>A0A370GJD8_9COXI</name>
<keyword evidence="3 12" id="KW-1003">Cell membrane</keyword>
<evidence type="ECO:0000256" key="4">
    <source>
        <dbReference type="ARBA" id="ARBA00022670"/>
    </source>
</evidence>